<gene>
    <name evidence="1" type="ORF">QSV35_01305</name>
</gene>
<comment type="caution">
    <text evidence="1">The sequence shown here is derived from an EMBL/GenBank/DDBJ whole genome shotgun (WGS) entry which is preliminary data.</text>
</comment>
<dbReference type="Proteomes" id="UP001235064">
    <property type="component" value="Unassembled WGS sequence"/>
</dbReference>
<accession>A0ABT7MU52</accession>
<evidence type="ECO:0000313" key="2">
    <source>
        <dbReference type="Proteomes" id="UP001235064"/>
    </source>
</evidence>
<dbReference type="EMBL" id="JASXSZ010000001">
    <property type="protein sequence ID" value="MDL9977958.1"/>
    <property type="molecule type" value="Genomic_DNA"/>
</dbReference>
<dbReference type="InterPro" id="IPR016888">
    <property type="entry name" value="UCP028498"/>
</dbReference>
<organism evidence="1 2">
    <name type="scientific">Microbacterium candidum</name>
    <dbReference type="NCBI Taxonomy" id="3041922"/>
    <lineage>
        <taxon>Bacteria</taxon>
        <taxon>Bacillati</taxon>
        <taxon>Actinomycetota</taxon>
        <taxon>Actinomycetes</taxon>
        <taxon>Micrococcales</taxon>
        <taxon>Microbacteriaceae</taxon>
        <taxon>Microbacterium</taxon>
    </lineage>
</organism>
<keyword evidence="2" id="KW-1185">Reference proteome</keyword>
<reference evidence="1 2" key="1">
    <citation type="submission" date="2023-06" db="EMBL/GenBank/DDBJ databases">
        <title>Microbacterium sp. nov., isolated from a waste landfill.</title>
        <authorList>
            <person name="Wen W."/>
        </authorList>
    </citation>
    <scope>NUCLEOTIDE SEQUENCE [LARGE SCALE GENOMIC DNA]</scope>
    <source>
        <strain evidence="1 2">ASV49</strain>
    </source>
</reference>
<evidence type="ECO:0000313" key="1">
    <source>
        <dbReference type="EMBL" id="MDL9977958.1"/>
    </source>
</evidence>
<sequence length="121" mass="13325">MTSWTAAELDAVGRAGELRVGGVRDDGTLRPLVIVWQVRVGDDLYLRSVRGPEGAWYRGVLRHLRGRIQSGGVTKDVRFARDTEHDDEVDAAYRAKYGTGSAVRSITSDLARQTTLRVTPA</sequence>
<dbReference type="RefSeq" id="WP_286285897.1">
    <property type="nucleotide sequence ID" value="NZ_JASXSZ010000001.1"/>
</dbReference>
<name>A0ABT7MU52_9MICO</name>
<dbReference type="Pfam" id="PF10012">
    <property type="entry name" value="DUF2255"/>
    <property type="match status" value="1"/>
</dbReference>
<protein>
    <submittedName>
        <fullName evidence="1">DUF2255 family protein</fullName>
    </submittedName>
</protein>
<proteinExistence type="predicted"/>